<sequence>MNRKDLVETIAQGANLSAAQADAALTAFVAGVTDAVATGDRVAVAGFGTFEPRERSARTGRNPQTGQSIEIAASVAPAFKPAAAFKQAVARG</sequence>
<evidence type="ECO:0000256" key="1">
    <source>
        <dbReference type="ARBA" id="ARBA00023067"/>
    </source>
</evidence>
<dbReference type="SUPFAM" id="SSF47729">
    <property type="entry name" value="IHF-like DNA-binding proteins"/>
    <property type="match status" value="1"/>
</dbReference>
<dbReference type="RefSeq" id="WP_179529730.1">
    <property type="nucleotide sequence ID" value="NZ_BAAAPP010000002.1"/>
</dbReference>
<name>A0A7Y9YAJ9_9ACTN</name>
<dbReference type="Proteomes" id="UP000537326">
    <property type="component" value="Unassembled WGS sequence"/>
</dbReference>
<keyword evidence="5" id="KW-1185">Reference proteome</keyword>
<dbReference type="PANTHER" id="PTHR33175:SF3">
    <property type="entry name" value="DNA-BINDING PROTEIN HU-BETA"/>
    <property type="match status" value="1"/>
</dbReference>
<dbReference type="CDD" id="cd13831">
    <property type="entry name" value="HU"/>
    <property type="match status" value="1"/>
</dbReference>
<evidence type="ECO:0000256" key="2">
    <source>
        <dbReference type="ARBA" id="ARBA00023125"/>
    </source>
</evidence>
<dbReference type="EMBL" id="JACBZI010000001">
    <property type="protein sequence ID" value="NYI08640.1"/>
    <property type="molecule type" value="Genomic_DNA"/>
</dbReference>
<dbReference type="InterPro" id="IPR020816">
    <property type="entry name" value="Histone-like_DNA-bd_CS"/>
</dbReference>
<dbReference type="GO" id="GO:0030527">
    <property type="term" value="F:structural constituent of chromatin"/>
    <property type="evidence" value="ECO:0007669"/>
    <property type="project" value="InterPro"/>
</dbReference>
<dbReference type="Gene3D" id="4.10.520.10">
    <property type="entry name" value="IHF-like DNA-binding proteins"/>
    <property type="match status" value="1"/>
</dbReference>
<dbReference type="SMART" id="SM00411">
    <property type="entry name" value="BHL"/>
    <property type="match status" value="1"/>
</dbReference>
<dbReference type="GO" id="GO:0005829">
    <property type="term" value="C:cytosol"/>
    <property type="evidence" value="ECO:0007669"/>
    <property type="project" value="TreeGrafter"/>
</dbReference>
<proteinExistence type="inferred from homology"/>
<dbReference type="PROSITE" id="PS00045">
    <property type="entry name" value="HISTONE_LIKE"/>
    <property type="match status" value="1"/>
</dbReference>
<evidence type="ECO:0000313" key="4">
    <source>
        <dbReference type="EMBL" id="NYI08640.1"/>
    </source>
</evidence>
<evidence type="ECO:0000313" key="5">
    <source>
        <dbReference type="Proteomes" id="UP000537326"/>
    </source>
</evidence>
<protein>
    <submittedName>
        <fullName evidence="4">Nucleoid DNA-binding protein</fullName>
    </submittedName>
</protein>
<reference evidence="4 5" key="1">
    <citation type="submission" date="2020-07" db="EMBL/GenBank/DDBJ databases">
        <title>Sequencing the genomes of 1000 actinobacteria strains.</title>
        <authorList>
            <person name="Klenk H.-P."/>
        </authorList>
    </citation>
    <scope>NUCLEOTIDE SEQUENCE [LARGE SCALE GENOMIC DNA]</scope>
    <source>
        <strain evidence="4 5">DSM 18248</strain>
    </source>
</reference>
<organism evidence="4 5">
    <name type="scientific">Nocardioides marinus</name>
    <dbReference type="NCBI Taxonomy" id="374514"/>
    <lineage>
        <taxon>Bacteria</taxon>
        <taxon>Bacillati</taxon>
        <taxon>Actinomycetota</taxon>
        <taxon>Actinomycetes</taxon>
        <taxon>Propionibacteriales</taxon>
        <taxon>Nocardioidaceae</taxon>
        <taxon>Nocardioides</taxon>
    </lineage>
</organism>
<dbReference type="PRINTS" id="PR01727">
    <property type="entry name" value="DNABINDINGHU"/>
</dbReference>
<keyword evidence="1" id="KW-0226">DNA condensation</keyword>
<evidence type="ECO:0000256" key="3">
    <source>
        <dbReference type="RuleBase" id="RU003939"/>
    </source>
</evidence>
<dbReference type="InterPro" id="IPR000119">
    <property type="entry name" value="Hist_DNA-bd"/>
</dbReference>
<dbReference type="Pfam" id="PF00216">
    <property type="entry name" value="Bac_DNA_binding"/>
    <property type="match status" value="1"/>
</dbReference>
<accession>A0A7Y9YAJ9</accession>
<comment type="similarity">
    <text evidence="3">Belongs to the bacterial histone-like protein family.</text>
</comment>
<dbReference type="InterPro" id="IPR010992">
    <property type="entry name" value="IHF-like_DNA-bd_dom_sf"/>
</dbReference>
<gene>
    <name evidence="4" type="ORF">BKA05_000155</name>
</gene>
<keyword evidence="2 4" id="KW-0238">DNA-binding</keyword>
<comment type="caution">
    <text evidence="4">The sequence shown here is derived from an EMBL/GenBank/DDBJ whole genome shotgun (WGS) entry which is preliminary data.</text>
</comment>
<dbReference type="AlphaFoldDB" id="A0A7Y9YAJ9"/>
<dbReference type="PANTHER" id="PTHR33175">
    <property type="entry name" value="DNA-BINDING PROTEIN HU"/>
    <property type="match status" value="1"/>
</dbReference>
<dbReference type="GO" id="GO:0030261">
    <property type="term" value="P:chromosome condensation"/>
    <property type="evidence" value="ECO:0007669"/>
    <property type="project" value="UniProtKB-KW"/>
</dbReference>
<dbReference type="GO" id="GO:0003677">
    <property type="term" value="F:DNA binding"/>
    <property type="evidence" value="ECO:0007669"/>
    <property type="project" value="UniProtKB-KW"/>
</dbReference>